<keyword evidence="5" id="KW-0130">Cell adhesion</keyword>
<name>A0A9J6DTX0_RHIMP</name>
<dbReference type="FunFam" id="2.60.40.10:FF:000104">
    <property type="entry name" value="Down syndrome cell adhesion molecule b"/>
    <property type="match status" value="1"/>
</dbReference>
<keyword evidence="2 10" id="KW-0812">Transmembrane</keyword>
<dbReference type="GO" id="GO:0070593">
    <property type="term" value="P:dendrite self-avoidance"/>
    <property type="evidence" value="ECO:0007669"/>
    <property type="project" value="TreeGrafter"/>
</dbReference>
<feature type="domain" description="Ig-like" evidence="11">
    <location>
        <begin position="554"/>
        <end position="640"/>
    </location>
</feature>
<dbReference type="InterPro" id="IPR003598">
    <property type="entry name" value="Ig_sub2"/>
</dbReference>
<dbReference type="VEuPathDB" id="VectorBase:LOC119183352"/>
<dbReference type="CDD" id="cd20958">
    <property type="entry name" value="IgI_5_Dscam"/>
    <property type="match status" value="1"/>
</dbReference>
<keyword evidence="6 10" id="KW-1133">Transmembrane helix</keyword>
<dbReference type="EMBL" id="JABSTU010000007">
    <property type="protein sequence ID" value="KAH8025623.1"/>
    <property type="molecule type" value="Genomic_DNA"/>
</dbReference>
<dbReference type="Pfam" id="PF13927">
    <property type="entry name" value="Ig_3"/>
    <property type="match status" value="4"/>
</dbReference>
<dbReference type="InterPro" id="IPR036179">
    <property type="entry name" value="Ig-like_dom_sf"/>
</dbReference>
<dbReference type="Pfam" id="PF07679">
    <property type="entry name" value="I-set"/>
    <property type="match status" value="1"/>
</dbReference>
<evidence type="ECO:0000256" key="1">
    <source>
        <dbReference type="ARBA" id="ARBA00004167"/>
    </source>
</evidence>
<keyword evidence="13" id="KW-1185">Reference proteome</keyword>
<keyword evidence="9" id="KW-0393">Immunoglobulin domain</keyword>
<dbReference type="Proteomes" id="UP000821866">
    <property type="component" value="Unassembled WGS sequence"/>
</dbReference>
<dbReference type="AlphaFoldDB" id="A0A9J6DTX0"/>
<sequence length="813" mass="87927">MDSRVPAINRVIEQRLTQETNVFRVLLRMTTFRWPLGCRRRLFSGDRKMRSFLVLAACIGWFPHLVAAPSPVLKKDEPHGPRLLLEPPSLVHFTSETGTVLQCTADGRPVPTISWEMADGSPAHVVPGIREFRSDGSLVLRPYGSPQFLAEVHSAAYRCVASNNQGSVKSRLVHIRGGGSESKYVMLPTGELIVHQVAASEAFHSYRCQVHDGLTGHSHLSSASGKVIVTEPLGKLAPRIMESRRSMQAEQGLQVALPCVAQGHPSPRYSWFRLTGDHKSTAAQGQDSEAMIPLKASEKVFLLSGGAVLTIHAAMPEDEGRYVCFANNSAGQDKVYTDLIVIAPLSATIDPPVLIVDAGGSANLSCRVSGRPVEGVVWTHDGVPLFASGSSSGSSGTGSAKITSVSGSANVVLLSRDVLRVAPMERSDSGMYQCLVYNRQDSAQGTAQITVTEDAPVLEYAFPEVQVTPGGSASLKCSASGNPLPQVTWTLDGEVVPEHYHVRIGDYVSSERLVHSYVNLTSVRVEDGGLYSCVARNSAGQASHSARLVVPGKPVARRPTANVTALAGHTVRLYCPVAGYPIESIAWQKDGRWLPQNHRQRSFPNGTLVVTQVQRSQDTGWYECTARDTQGNTARGQLVLRVMTPPVVSPFNFPDDLTEGKRAGAACIVSDGDPPISIGWLKDGQPIDEKTLGATASRTNDYTSFLSIVAVLGPRWQHQPEDKAAILGQPLIFDCQAHGFPIPVIRWKKERLSEDGSRQFSTITSSSRSRVLENGSLVINEVERSDTGRYLCQIQNGVGSGISTVVKLNVHDF</sequence>
<dbReference type="SUPFAM" id="SSF48726">
    <property type="entry name" value="Immunoglobulin"/>
    <property type="match status" value="7"/>
</dbReference>
<evidence type="ECO:0000256" key="7">
    <source>
        <dbReference type="ARBA" id="ARBA00023136"/>
    </source>
</evidence>
<dbReference type="GO" id="GO:0005886">
    <property type="term" value="C:plasma membrane"/>
    <property type="evidence" value="ECO:0007669"/>
    <property type="project" value="TreeGrafter"/>
</dbReference>
<keyword evidence="4" id="KW-0677">Repeat</keyword>
<dbReference type="PANTHER" id="PTHR10075:SF103">
    <property type="entry name" value="ROUNDABOUT HOMOLOG 4"/>
    <property type="match status" value="1"/>
</dbReference>
<evidence type="ECO:0000256" key="9">
    <source>
        <dbReference type="ARBA" id="ARBA00023319"/>
    </source>
</evidence>
<dbReference type="FunFam" id="2.60.40.10:FF:000017">
    <property type="entry name" value="Down syndrome cell adhesion molecule b"/>
    <property type="match status" value="1"/>
</dbReference>
<dbReference type="Gene3D" id="2.60.40.10">
    <property type="entry name" value="Immunoglobulins"/>
    <property type="match status" value="7"/>
</dbReference>
<dbReference type="InterPro" id="IPR013106">
    <property type="entry name" value="Ig_V-set"/>
</dbReference>
<dbReference type="CDD" id="cd20956">
    <property type="entry name" value="IgI_4_Dscam"/>
    <property type="match status" value="1"/>
</dbReference>
<keyword evidence="3" id="KW-0732">Signal</keyword>
<comment type="subcellular location">
    <subcellularLocation>
        <location evidence="1">Membrane</location>
        <topology evidence="1">Single-pass membrane protein</topology>
    </subcellularLocation>
</comment>
<dbReference type="FunFam" id="2.60.40.10:FF:001035">
    <property type="entry name" value="Down syndrome cell adhesion molecule-like protein Dscam2"/>
    <property type="match status" value="1"/>
</dbReference>
<comment type="caution">
    <text evidence="12">The sequence shown here is derived from an EMBL/GenBank/DDBJ whole genome shotgun (WGS) entry which is preliminary data.</text>
</comment>
<dbReference type="SMART" id="SM00406">
    <property type="entry name" value="IGv"/>
    <property type="match status" value="4"/>
</dbReference>
<dbReference type="SMART" id="SM00409">
    <property type="entry name" value="IG"/>
    <property type="match status" value="6"/>
</dbReference>
<feature type="domain" description="Ig-like" evidence="11">
    <location>
        <begin position="81"/>
        <end position="174"/>
    </location>
</feature>
<dbReference type="InterPro" id="IPR007110">
    <property type="entry name" value="Ig-like_dom"/>
</dbReference>
<protein>
    <recommendedName>
        <fullName evidence="11">Ig-like domain-containing protein</fullName>
    </recommendedName>
</protein>
<dbReference type="InterPro" id="IPR003599">
    <property type="entry name" value="Ig_sub"/>
</dbReference>
<dbReference type="GO" id="GO:0007411">
    <property type="term" value="P:axon guidance"/>
    <property type="evidence" value="ECO:0007669"/>
    <property type="project" value="TreeGrafter"/>
</dbReference>
<evidence type="ECO:0000256" key="5">
    <source>
        <dbReference type="ARBA" id="ARBA00022889"/>
    </source>
</evidence>
<keyword evidence="7 10" id="KW-0472">Membrane</keyword>
<evidence type="ECO:0000256" key="2">
    <source>
        <dbReference type="ARBA" id="ARBA00022692"/>
    </source>
</evidence>
<feature type="domain" description="Ig-like" evidence="11">
    <location>
        <begin position="238"/>
        <end position="337"/>
    </location>
</feature>
<dbReference type="SMART" id="SM00408">
    <property type="entry name" value="IGc2"/>
    <property type="match status" value="6"/>
</dbReference>
<accession>A0A9J6DTX0</accession>
<reference evidence="12" key="1">
    <citation type="journal article" date="2020" name="Cell">
        <title>Large-Scale Comparative Analyses of Tick Genomes Elucidate Their Genetic Diversity and Vector Capacities.</title>
        <authorList>
            <consortium name="Tick Genome and Microbiome Consortium (TIGMIC)"/>
            <person name="Jia N."/>
            <person name="Wang J."/>
            <person name="Shi W."/>
            <person name="Du L."/>
            <person name="Sun Y."/>
            <person name="Zhan W."/>
            <person name="Jiang J.F."/>
            <person name="Wang Q."/>
            <person name="Zhang B."/>
            <person name="Ji P."/>
            <person name="Bell-Sakyi L."/>
            <person name="Cui X.M."/>
            <person name="Yuan T.T."/>
            <person name="Jiang B.G."/>
            <person name="Yang W.F."/>
            <person name="Lam T.T."/>
            <person name="Chang Q.C."/>
            <person name="Ding S.J."/>
            <person name="Wang X.J."/>
            <person name="Zhu J.G."/>
            <person name="Ruan X.D."/>
            <person name="Zhao L."/>
            <person name="Wei J.T."/>
            <person name="Ye R.Z."/>
            <person name="Que T.C."/>
            <person name="Du C.H."/>
            <person name="Zhou Y.H."/>
            <person name="Cheng J.X."/>
            <person name="Dai P.F."/>
            <person name="Guo W.B."/>
            <person name="Han X.H."/>
            <person name="Huang E.J."/>
            <person name="Li L.F."/>
            <person name="Wei W."/>
            <person name="Gao Y.C."/>
            <person name="Liu J.Z."/>
            <person name="Shao H.Z."/>
            <person name="Wang X."/>
            <person name="Wang C.C."/>
            <person name="Yang T.C."/>
            <person name="Huo Q.B."/>
            <person name="Li W."/>
            <person name="Chen H.Y."/>
            <person name="Chen S.E."/>
            <person name="Zhou L.G."/>
            <person name="Ni X.B."/>
            <person name="Tian J.H."/>
            <person name="Sheng Y."/>
            <person name="Liu T."/>
            <person name="Pan Y.S."/>
            <person name="Xia L.Y."/>
            <person name="Li J."/>
            <person name="Zhao F."/>
            <person name="Cao W.C."/>
        </authorList>
    </citation>
    <scope>NUCLEOTIDE SEQUENCE</scope>
    <source>
        <strain evidence="12">Rmic-2018</strain>
    </source>
</reference>
<feature type="domain" description="Ig-like" evidence="11">
    <location>
        <begin position="714"/>
        <end position="809"/>
    </location>
</feature>
<evidence type="ECO:0000256" key="6">
    <source>
        <dbReference type="ARBA" id="ARBA00022989"/>
    </source>
</evidence>
<evidence type="ECO:0000313" key="12">
    <source>
        <dbReference type="EMBL" id="KAH8025623.1"/>
    </source>
</evidence>
<reference evidence="12" key="2">
    <citation type="submission" date="2021-09" db="EMBL/GenBank/DDBJ databases">
        <authorList>
            <person name="Jia N."/>
            <person name="Wang J."/>
            <person name="Shi W."/>
            <person name="Du L."/>
            <person name="Sun Y."/>
            <person name="Zhan W."/>
            <person name="Jiang J."/>
            <person name="Wang Q."/>
            <person name="Zhang B."/>
            <person name="Ji P."/>
            <person name="Sakyi L.B."/>
            <person name="Cui X."/>
            <person name="Yuan T."/>
            <person name="Jiang B."/>
            <person name="Yang W."/>
            <person name="Lam T.T.-Y."/>
            <person name="Chang Q."/>
            <person name="Ding S."/>
            <person name="Wang X."/>
            <person name="Zhu J."/>
            <person name="Ruan X."/>
            <person name="Zhao L."/>
            <person name="Wei J."/>
            <person name="Que T."/>
            <person name="Du C."/>
            <person name="Cheng J."/>
            <person name="Dai P."/>
            <person name="Han X."/>
            <person name="Huang E."/>
            <person name="Gao Y."/>
            <person name="Liu J."/>
            <person name="Shao H."/>
            <person name="Ye R."/>
            <person name="Li L."/>
            <person name="Wei W."/>
            <person name="Wang X."/>
            <person name="Wang C."/>
            <person name="Huo Q."/>
            <person name="Li W."/>
            <person name="Guo W."/>
            <person name="Chen H."/>
            <person name="Chen S."/>
            <person name="Zhou L."/>
            <person name="Zhou L."/>
            <person name="Ni X."/>
            <person name="Tian J."/>
            <person name="Zhou Y."/>
            <person name="Sheng Y."/>
            <person name="Liu T."/>
            <person name="Pan Y."/>
            <person name="Xia L."/>
            <person name="Li J."/>
            <person name="Zhao F."/>
            <person name="Cao W."/>
        </authorList>
    </citation>
    <scope>NUCLEOTIDE SEQUENCE</scope>
    <source>
        <strain evidence="12">Rmic-2018</strain>
        <tissue evidence="12">Larvae</tissue>
    </source>
</reference>
<feature type="domain" description="Ig-like" evidence="11">
    <location>
        <begin position="456"/>
        <end position="549"/>
    </location>
</feature>
<dbReference type="GO" id="GO:0030424">
    <property type="term" value="C:axon"/>
    <property type="evidence" value="ECO:0007669"/>
    <property type="project" value="TreeGrafter"/>
</dbReference>
<evidence type="ECO:0000256" key="8">
    <source>
        <dbReference type="ARBA" id="ARBA00023157"/>
    </source>
</evidence>
<evidence type="ECO:0000313" key="13">
    <source>
        <dbReference type="Proteomes" id="UP000821866"/>
    </source>
</evidence>
<evidence type="ECO:0000256" key="10">
    <source>
        <dbReference type="SAM" id="Phobius"/>
    </source>
</evidence>
<feature type="transmembrane region" description="Helical" evidence="10">
    <location>
        <begin position="49"/>
        <end position="67"/>
    </location>
</feature>
<dbReference type="VEuPathDB" id="VectorBase:LOC119176596"/>
<keyword evidence="8" id="KW-1015">Disulfide bond</keyword>
<feature type="domain" description="Ig-like" evidence="11">
    <location>
        <begin position="646"/>
        <end position="685"/>
    </location>
</feature>
<dbReference type="InterPro" id="IPR013783">
    <property type="entry name" value="Ig-like_fold"/>
</dbReference>
<dbReference type="GO" id="GO:0007156">
    <property type="term" value="P:homophilic cell adhesion via plasma membrane adhesion molecules"/>
    <property type="evidence" value="ECO:0007669"/>
    <property type="project" value="TreeGrafter"/>
</dbReference>
<evidence type="ECO:0000256" key="4">
    <source>
        <dbReference type="ARBA" id="ARBA00022737"/>
    </source>
</evidence>
<proteinExistence type="predicted"/>
<organism evidence="12 13">
    <name type="scientific">Rhipicephalus microplus</name>
    <name type="common">Cattle tick</name>
    <name type="synonym">Boophilus microplus</name>
    <dbReference type="NCBI Taxonomy" id="6941"/>
    <lineage>
        <taxon>Eukaryota</taxon>
        <taxon>Metazoa</taxon>
        <taxon>Ecdysozoa</taxon>
        <taxon>Arthropoda</taxon>
        <taxon>Chelicerata</taxon>
        <taxon>Arachnida</taxon>
        <taxon>Acari</taxon>
        <taxon>Parasitiformes</taxon>
        <taxon>Ixodida</taxon>
        <taxon>Ixodoidea</taxon>
        <taxon>Ixodidae</taxon>
        <taxon>Rhipicephalinae</taxon>
        <taxon>Rhipicephalus</taxon>
        <taxon>Boophilus</taxon>
    </lineage>
</organism>
<dbReference type="PROSITE" id="PS50835">
    <property type="entry name" value="IG_LIKE"/>
    <property type="match status" value="7"/>
</dbReference>
<evidence type="ECO:0000259" key="11">
    <source>
        <dbReference type="PROSITE" id="PS50835"/>
    </source>
</evidence>
<dbReference type="GO" id="GO:0098632">
    <property type="term" value="F:cell-cell adhesion mediator activity"/>
    <property type="evidence" value="ECO:0007669"/>
    <property type="project" value="TreeGrafter"/>
</dbReference>
<dbReference type="InterPro" id="IPR013098">
    <property type="entry name" value="Ig_I-set"/>
</dbReference>
<dbReference type="FunFam" id="2.60.40.10:FF:000032">
    <property type="entry name" value="palladin isoform X1"/>
    <property type="match status" value="1"/>
</dbReference>
<evidence type="ECO:0000256" key="3">
    <source>
        <dbReference type="ARBA" id="ARBA00022729"/>
    </source>
</evidence>
<feature type="domain" description="Ig-like" evidence="11">
    <location>
        <begin position="344"/>
        <end position="452"/>
    </location>
</feature>
<gene>
    <name evidence="12" type="ORF">HPB51_010684</name>
</gene>
<dbReference type="PANTHER" id="PTHR10075">
    <property type="entry name" value="BASIGIN RELATED"/>
    <property type="match status" value="1"/>
</dbReference>